<reference evidence="4 5" key="1">
    <citation type="submission" date="2018-11" db="EMBL/GenBank/DDBJ databases">
        <title>Genome sequence of Apiotrichum porosum DSM 27194.</title>
        <authorList>
            <person name="Aliyu H."/>
            <person name="Gorte O."/>
            <person name="Ochsenreither K."/>
        </authorList>
    </citation>
    <scope>NUCLEOTIDE SEQUENCE [LARGE SCALE GENOMIC DNA]</scope>
    <source>
        <strain evidence="4 5">DSM 27194</strain>
    </source>
</reference>
<dbReference type="InterPro" id="IPR054363">
    <property type="entry name" value="GH95_cat"/>
</dbReference>
<proteinExistence type="predicted"/>
<dbReference type="Gene3D" id="1.50.10.10">
    <property type="match status" value="1"/>
</dbReference>
<feature type="domain" description="Glycosyl hydrolase family 95 N-terminal" evidence="1">
    <location>
        <begin position="9"/>
        <end position="268"/>
    </location>
</feature>
<dbReference type="AlphaFoldDB" id="A0A427Y5F0"/>
<feature type="domain" description="Glycosyl hydrolase family 95 catalytic" evidence="3">
    <location>
        <begin position="321"/>
        <end position="693"/>
    </location>
</feature>
<protein>
    <submittedName>
        <fullName evidence="4">Uncharacterized protein</fullName>
    </submittedName>
</protein>
<dbReference type="Pfam" id="PF22124">
    <property type="entry name" value="Glyco_hydro_95_cat"/>
    <property type="match status" value="1"/>
</dbReference>
<dbReference type="InterPro" id="IPR012341">
    <property type="entry name" value="6hp_glycosidase-like_sf"/>
</dbReference>
<evidence type="ECO:0000313" key="5">
    <source>
        <dbReference type="Proteomes" id="UP000279236"/>
    </source>
</evidence>
<dbReference type="Proteomes" id="UP000279236">
    <property type="component" value="Unassembled WGS sequence"/>
</dbReference>
<dbReference type="InterPro" id="IPR049053">
    <property type="entry name" value="AFCA-like_C"/>
</dbReference>
<evidence type="ECO:0000313" key="4">
    <source>
        <dbReference type="EMBL" id="RSH86292.1"/>
    </source>
</evidence>
<dbReference type="Pfam" id="PF14498">
    <property type="entry name" value="Glyco_hyd_65N_2"/>
    <property type="match status" value="1"/>
</dbReference>
<dbReference type="PANTHER" id="PTHR31084:SF0">
    <property type="entry name" value="ALPHA-L-FUCOSIDASE 2"/>
    <property type="match status" value="1"/>
</dbReference>
<dbReference type="InterPro" id="IPR016518">
    <property type="entry name" value="Alpha-L-fucosidase"/>
</dbReference>
<dbReference type="GO" id="GO:0005975">
    <property type="term" value="P:carbohydrate metabolic process"/>
    <property type="evidence" value="ECO:0007669"/>
    <property type="project" value="InterPro"/>
</dbReference>
<evidence type="ECO:0000259" key="3">
    <source>
        <dbReference type="Pfam" id="PF22124"/>
    </source>
</evidence>
<evidence type="ECO:0000259" key="2">
    <source>
        <dbReference type="Pfam" id="PF21307"/>
    </source>
</evidence>
<dbReference type="GO" id="GO:0004560">
    <property type="term" value="F:alpha-L-fucosidase activity"/>
    <property type="evidence" value="ECO:0007669"/>
    <property type="project" value="InterPro"/>
</dbReference>
<dbReference type="PANTHER" id="PTHR31084">
    <property type="entry name" value="ALPHA-L-FUCOSIDASE 2"/>
    <property type="match status" value="1"/>
</dbReference>
<dbReference type="GeneID" id="39589075"/>
<name>A0A427Y5F0_9TREE</name>
<dbReference type="InterPro" id="IPR008928">
    <property type="entry name" value="6-hairpin_glycosidase_sf"/>
</dbReference>
<organism evidence="4 5">
    <name type="scientific">Apiotrichum porosum</name>
    <dbReference type="NCBI Taxonomy" id="105984"/>
    <lineage>
        <taxon>Eukaryota</taxon>
        <taxon>Fungi</taxon>
        <taxon>Dikarya</taxon>
        <taxon>Basidiomycota</taxon>
        <taxon>Agaricomycotina</taxon>
        <taxon>Tremellomycetes</taxon>
        <taxon>Trichosporonales</taxon>
        <taxon>Trichosporonaceae</taxon>
        <taxon>Apiotrichum</taxon>
    </lineage>
</organism>
<dbReference type="EMBL" id="RSCE01000002">
    <property type="protein sequence ID" value="RSH86292.1"/>
    <property type="molecule type" value="Genomic_DNA"/>
</dbReference>
<dbReference type="InterPro" id="IPR027414">
    <property type="entry name" value="GH95_N_dom"/>
</dbReference>
<keyword evidence="5" id="KW-1185">Reference proteome</keyword>
<dbReference type="Pfam" id="PF21307">
    <property type="entry name" value="Glyco_hydro_95_C"/>
    <property type="match status" value="1"/>
</dbReference>
<feature type="domain" description="Alpha fucosidase A-like C-terminal" evidence="2">
    <location>
        <begin position="695"/>
        <end position="745"/>
    </location>
</feature>
<dbReference type="PIRSF" id="PIRSF007663">
    <property type="entry name" value="UCP007663"/>
    <property type="match status" value="1"/>
</dbReference>
<gene>
    <name evidence="4" type="ORF">EHS24_004532</name>
</gene>
<dbReference type="SUPFAM" id="SSF48208">
    <property type="entry name" value="Six-hairpin glycosidases"/>
    <property type="match status" value="1"/>
</dbReference>
<accession>A0A427Y5F0</accession>
<evidence type="ECO:0000259" key="1">
    <source>
        <dbReference type="Pfam" id="PF14498"/>
    </source>
</evidence>
<comment type="caution">
    <text evidence="4">The sequence shown here is derived from an EMBL/GenBank/DDBJ whole genome shotgun (WGS) entry which is preliminary data.</text>
</comment>
<sequence>MDTTCGDHLTFSTPAKRWVEALPLGNGSIGAMVFGDPWDERIALNEASLWSGSPRNEQEGAVPSYIARPAIAEARKAVLERRFDDATAAVQQVQSRYSQTYAPLGDLRLCIRPAGEVSHGEVSGYSRSLDIERGIHTINYTIEGEQVKWATCASYPDGVLQLRIDSTTPLDIRAEMASQLVAEPCDINAHTSQLVATFRAPSDLPPPHEPHVPITWSDMPGDAMRVAVVVGITHDGVEETPADSGKSNLVVRGVHHLTLVLATTTTFVDPKTLPGADVMPAVNAAQALVDSALARGAQSVLTRHVEDHTRLYNRVRLQLPDTPLHATLFDYGRYLLIAGSRGGFAPMNLQGIWNEDLRPPWSSNYTVNINLQMNYFGVYTAGLAEMAAPLHNLVSAIASAGQDTAQRLYGASGWVAHHNSDIWAYSSPVGMGSASPQWAFWPMGGVWLALSFAEHVRHGCDDVQQFAREQAFPVLRGAMAFALDWVFYVDGVATTAPSTSPENTFQANDGTYAVGRSSTMDLALISELGHALLEIATVAGTEEDEIVIATRDKLLPSIPRIVPGRDGLIPEWADDDPQAEPQHRHISHLFGLYPGTTLCEPDQREAASASLDDRGDDSTGWSIIWKLAARARLRDTAAVDRLLKLVFRPADCPDDGGQRCDQRGGLYPNLFSAHPPFQIDGNLGYVAAVAECLVQSHDGVITLLPALPTSWPAGSVTGLVARPGVRVDISWSCGTLDYATLAPLANCERGELVVQLGSVKLTVALNRGAKVRLSHIDFE</sequence>
<dbReference type="RefSeq" id="XP_028479077.1">
    <property type="nucleotide sequence ID" value="XM_028620105.1"/>
</dbReference>
<dbReference type="OrthoDB" id="2848340at2759"/>